<evidence type="ECO:0000313" key="2">
    <source>
        <dbReference type="EMBL" id="KAL3316272.1"/>
    </source>
</evidence>
<dbReference type="Proteomes" id="UP001626550">
    <property type="component" value="Unassembled WGS sequence"/>
</dbReference>
<comment type="caution">
    <text evidence="2">The sequence shown here is derived from an EMBL/GenBank/DDBJ whole genome shotgun (WGS) entry which is preliminary data.</text>
</comment>
<keyword evidence="1" id="KW-0812">Transmembrane</keyword>
<evidence type="ECO:0000313" key="3">
    <source>
        <dbReference type="Proteomes" id="UP001626550"/>
    </source>
</evidence>
<dbReference type="EMBL" id="JBJKFK010000569">
    <property type="protein sequence ID" value="KAL3316272.1"/>
    <property type="molecule type" value="Genomic_DNA"/>
</dbReference>
<keyword evidence="1" id="KW-1133">Transmembrane helix</keyword>
<protein>
    <submittedName>
        <fullName evidence="2">Uncharacterized protein</fullName>
    </submittedName>
</protein>
<accession>A0ABD2QAK0</accession>
<organism evidence="2 3">
    <name type="scientific">Cichlidogyrus casuarinus</name>
    <dbReference type="NCBI Taxonomy" id="1844966"/>
    <lineage>
        <taxon>Eukaryota</taxon>
        <taxon>Metazoa</taxon>
        <taxon>Spiralia</taxon>
        <taxon>Lophotrochozoa</taxon>
        <taxon>Platyhelminthes</taxon>
        <taxon>Monogenea</taxon>
        <taxon>Monopisthocotylea</taxon>
        <taxon>Dactylogyridea</taxon>
        <taxon>Ancyrocephalidae</taxon>
        <taxon>Cichlidogyrus</taxon>
    </lineage>
</organism>
<reference evidence="2 3" key="1">
    <citation type="submission" date="2024-11" db="EMBL/GenBank/DDBJ databases">
        <title>Adaptive evolution of stress response genes in parasites aligns with host niche diversity.</title>
        <authorList>
            <person name="Hahn C."/>
            <person name="Resl P."/>
        </authorList>
    </citation>
    <scope>NUCLEOTIDE SEQUENCE [LARGE SCALE GENOMIC DNA]</scope>
    <source>
        <strain evidence="2">EGGRZ-B1_66</strain>
        <tissue evidence="2">Body</tissue>
    </source>
</reference>
<keyword evidence="3" id="KW-1185">Reference proteome</keyword>
<name>A0ABD2QAK0_9PLAT</name>
<dbReference type="AlphaFoldDB" id="A0ABD2QAK0"/>
<gene>
    <name evidence="2" type="ORF">Ciccas_005079</name>
</gene>
<evidence type="ECO:0000256" key="1">
    <source>
        <dbReference type="SAM" id="Phobius"/>
    </source>
</evidence>
<dbReference type="Gene3D" id="1.20.1070.10">
    <property type="entry name" value="Rhodopsin 7-helix transmembrane proteins"/>
    <property type="match status" value="1"/>
</dbReference>
<feature type="transmembrane region" description="Helical" evidence="1">
    <location>
        <begin position="7"/>
        <end position="40"/>
    </location>
</feature>
<feature type="transmembrane region" description="Helical" evidence="1">
    <location>
        <begin position="60"/>
        <end position="78"/>
    </location>
</feature>
<keyword evidence="1" id="KW-0472">Membrane</keyword>
<feature type="transmembrane region" description="Helical" evidence="1">
    <location>
        <begin position="90"/>
        <end position="110"/>
    </location>
</feature>
<proteinExistence type="predicted"/>
<sequence length="146" mass="16572">MSQRQHFVMAVFTQVFIAIAILSLFLFLILVCYVCAVVTTSARTYSRDFFNCREEFRFDQFNITLCLLAYSVTLLLLPHMKPSPRDKLDCLAIGVALNYSLLAVFAWKMLSAFNMLVFVFEQEEKLKVISGYFDKGSPGADLGVPT</sequence>